<dbReference type="RefSeq" id="WP_245783352.1">
    <property type="nucleotide sequence ID" value="NZ_FORP01000027.1"/>
</dbReference>
<accession>A0A1I4B8I1</accession>
<reference evidence="5 6" key="1">
    <citation type="submission" date="2016-10" db="EMBL/GenBank/DDBJ databases">
        <authorList>
            <person name="de Groot N.N."/>
        </authorList>
    </citation>
    <scope>NUCLEOTIDE SEQUENCE [LARGE SCALE GENOMIC DNA]</scope>
    <source>
        <strain evidence="5 6">DSM 44468</strain>
    </source>
</reference>
<dbReference type="CDD" id="cd06267">
    <property type="entry name" value="PBP1_LacI_sugar_binding-like"/>
    <property type="match status" value="1"/>
</dbReference>
<evidence type="ECO:0000256" key="1">
    <source>
        <dbReference type="ARBA" id="ARBA00023015"/>
    </source>
</evidence>
<dbReference type="InterPro" id="IPR010982">
    <property type="entry name" value="Lambda_DNA-bd_dom_sf"/>
</dbReference>
<dbReference type="InterPro" id="IPR028082">
    <property type="entry name" value="Peripla_BP_I"/>
</dbReference>
<evidence type="ECO:0000313" key="5">
    <source>
        <dbReference type="EMBL" id="SFK64281.1"/>
    </source>
</evidence>
<dbReference type="GO" id="GO:0000976">
    <property type="term" value="F:transcription cis-regulatory region binding"/>
    <property type="evidence" value="ECO:0007669"/>
    <property type="project" value="TreeGrafter"/>
</dbReference>
<dbReference type="PROSITE" id="PS50932">
    <property type="entry name" value="HTH_LACI_2"/>
    <property type="match status" value="1"/>
</dbReference>
<dbReference type="InterPro" id="IPR000843">
    <property type="entry name" value="HTH_LacI"/>
</dbReference>
<keyword evidence="1" id="KW-0805">Transcription regulation</keyword>
<dbReference type="PANTHER" id="PTHR30146:SF109">
    <property type="entry name" value="HTH-TYPE TRANSCRIPTIONAL REGULATOR GALS"/>
    <property type="match status" value="1"/>
</dbReference>
<dbReference type="EMBL" id="FORP01000027">
    <property type="protein sequence ID" value="SFK64281.1"/>
    <property type="molecule type" value="Genomic_DNA"/>
</dbReference>
<dbReference type="STRING" id="115433.SAMN05421835_1273"/>
<dbReference type="Gene3D" id="3.40.50.2300">
    <property type="match status" value="2"/>
</dbReference>
<gene>
    <name evidence="5" type="ORF">SAMN05421835_1273</name>
</gene>
<dbReference type="Proteomes" id="UP000199025">
    <property type="component" value="Unassembled WGS sequence"/>
</dbReference>
<evidence type="ECO:0000259" key="4">
    <source>
        <dbReference type="PROSITE" id="PS50932"/>
    </source>
</evidence>
<dbReference type="CDD" id="cd01392">
    <property type="entry name" value="HTH_LacI"/>
    <property type="match status" value="1"/>
</dbReference>
<dbReference type="PANTHER" id="PTHR30146">
    <property type="entry name" value="LACI-RELATED TRANSCRIPTIONAL REPRESSOR"/>
    <property type="match status" value="1"/>
</dbReference>
<organism evidence="5 6">
    <name type="scientific">Amycolatopsis sacchari</name>
    <dbReference type="NCBI Taxonomy" id="115433"/>
    <lineage>
        <taxon>Bacteria</taxon>
        <taxon>Bacillati</taxon>
        <taxon>Actinomycetota</taxon>
        <taxon>Actinomycetes</taxon>
        <taxon>Pseudonocardiales</taxon>
        <taxon>Pseudonocardiaceae</taxon>
        <taxon>Amycolatopsis</taxon>
    </lineage>
</organism>
<dbReference type="Pfam" id="PF13377">
    <property type="entry name" value="Peripla_BP_3"/>
    <property type="match status" value="1"/>
</dbReference>
<dbReference type="Gene3D" id="1.10.260.40">
    <property type="entry name" value="lambda repressor-like DNA-binding domains"/>
    <property type="match status" value="1"/>
</dbReference>
<keyword evidence="3" id="KW-0804">Transcription</keyword>
<dbReference type="AlphaFoldDB" id="A0A1I4B8I1"/>
<evidence type="ECO:0000313" key="6">
    <source>
        <dbReference type="Proteomes" id="UP000199025"/>
    </source>
</evidence>
<dbReference type="GO" id="GO:0003700">
    <property type="term" value="F:DNA-binding transcription factor activity"/>
    <property type="evidence" value="ECO:0007669"/>
    <property type="project" value="TreeGrafter"/>
</dbReference>
<dbReference type="SUPFAM" id="SSF47413">
    <property type="entry name" value="lambda repressor-like DNA-binding domains"/>
    <property type="match status" value="1"/>
</dbReference>
<protein>
    <submittedName>
        <fullName evidence="5">DNA-binding transcriptional regulator, LacI/PurR family</fullName>
    </submittedName>
</protein>
<keyword evidence="6" id="KW-1185">Reference proteome</keyword>
<proteinExistence type="predicted"/>
<dbReference type="SUPFAM" id="SSF53822">
    <property type="entry name" value="Periplasmic binding protein-like I"/>
    <property type="match status" value="1"/>
</dbReference>
<feature type="domain" description="HTH lacI-type" evidence="4">
    <location>
        <begin position="15"/>
        <end position="69"/>
    </location>
</feature>
<dbReference type="Pfam" id="PF00356">
    <property type="entry name" value="LacI"/>
    <property type="match status" value="1"/>
</dbReference>
<sequence length="344" mass="36498">MDEGTRGDGGKRGRPTMADVAARVGVSRALVSLVFRNERGPSEETRERVFAAARELGYRPDSAAQLLARSRSKVLGVMMTVRNPFHADLVEGIYPAAEELGYDILLSAAVPTRDERAAVEALLSHRCEGVILLGPNLDGAYVAELGRRVPTVVVGRGDADGEVDTVHTAEARGAREVVDYLVELGHTEIVHIDGGSGPGSAERRRAYRTAMRRHGLEASARVLPGDQTEESGAQAAESLLADRAAMPTAVFAGNDRCAVGFLDAMKRAGVAVPGEISVAGFDDSRLAQLSHIDLTTVAQAPDRQADLAVRAVVARLEDPARAPADHVVQPKLIVRGSTGRPPGR</sequence>
<dbReference type="InterPro" id="IPR046335">
    <property type="entry name" value="LacI/GalR-like_sensor"/>
</dbReference>
<dbReference type="SMART" id="SM00354">
    <property type="entry name" value="HTH_LACI"/>
    <property type="match status" value="1"/>
</dbReference>
<name>A0A1I4B8I1_9PSEU</name>
<evidence type="ECO:0000256" key="2">
    <source>
        <dbReference type="ARBA" id="ARBA00023125"/>
    </source>
</evidence>
<keyword evidence="2 5" id="KW-0238">DNA-binding</keyword>
<evidence type="ECO:0000256" key="3">
    <source>
        <dbReference type="ARBA" id="ARBA00023163"/>
    </source>
</evidence>